<proteinExistence type="predicted"/>
<accession>A0A9N9VUH0</accession>
<keyword evidence="1" id="KW-0812">Transmembrane</keyword>
<evidence type="ECO:0000313" key="4">
    <source>
        <dbReference type="EMBL" id="CAH0033232.1"/>
    </source>
</evidence>
<dbReference type="EMBL" id="CABFNQ020000747">
    <property type="protein sequence ID" value="CAH0033232.1"/>
    <property type="molecule type" value="Genomic_DNA"/>
</dbReference>
<dbReference type="Gene3D" id="3.50.50.60">
    <property type="entry name" value="FAD/NAD(P)-binding domain"/>
    <property type="match status" value="1"/>
</dbReference>
<keyword evidence="1" id="KW-0472">Membrane</keyword>
<feature type="signal peptide" evidence="2">
    <location>
        <begin position="1"/>
        <end position="17"/>
    </location>
</feature>
<organism evidence="4 5">
    <name type="scientific">Clonostachys rhizophaga</name>
    <dbReference type="NCBI Taxonomy" id="160324"/>
    <lineage>
        <taxon>Eukaryota</taxon>
        <taxon>Fungi</taxon>
        <taxon>Dikarya</taxon>
        <taxon>Ascomycota</taxon>
        <taxon>Pezizomycotina</taxon>
        <taxon>Sordariomycetes</taxon>
        <taxon>Hypocreomycetidae</taxon>
        <taxon>Hypocreales</taxon>
        <taxon>Bionectriaceae</taxon>
        <taxon>Clonostachys</taxon>
    </lineage>
</organism>
<keyword evidence="2" id="KW-0732">Signal</keyword>
<dbReference type="InterPro" id="IPR007867">
    <property type="entry name" value="GMC_OxRtase_C"/>
</dbReference>
<dbReference type="GO" id="GO:0016614">
    <property type="term" value="F:oxidoreductase activity, acting on CH-OH group of donors"/>
    <property type="evidence" value="ECO:0007669"/>
    <property type="project" value="InterPro"/>
</dbReference>
<dbReference type="Pfam" id="PF05199">
    <property type="entry name" value="GMC_oxred_C"/>
    <property type="match status" value="1"/>
</dbReference>
<feature type="chain" id="PRO_5040271001" description="Glucose-methanol-choline oxidoreductase C-terminal domain-containing protein" evidence="2">
    <location>
        <begin position="18"/>
        <end position="140"/>
    </location>
</feature>
<dbReference type="SUPFAM" id="SSF51905">
    <property type="entry name" value="FAD/NAD(P)-binding domain"/>
    <property type="match status" value="1"/>
</dbReference>
<evidence type="ECO:0000313" key="5">
    <source>
        <dbReference type="Proteomes" id="UP000696573"/>
    </source>
</evidence>
<feature type="domain" description="Glucose-methanol-choline oxidoreductase C-terminal" evidence="3">
    <location>
        <begin position="45"/>
        <end position="133"/>
    </location>
</feature>
<feature type="transmembrane region" description="Helical" evidence="1">
    <location>
        <begin position="119"/>
        <end position="137"/>
    </location>
</feature>
<comment type="caution">
    <text evidence="4">The sequence shown here is derived from an EMBL/GenBank/DDBJ whole genome shotgun (WGS) entry which is preliminary data.</text>
</comment>
<keyword evidence="1" id="KW-1133">Transmembrane helix</keyword>
<keyword evidence="5" id="KW-1185">Reference proteome</keyword>
<gene>
    <name evidence="4" type="ORF">CRHIZ90672A_00008603</name>
</gene>
<dbReference type="InterPro" id="IPR036188">
    <property type="entry name" value="FAD/NAD-bd_sf"/>
</dbReference>
<sequence>MLIWIYSSLVVLMVCSAASGPAGRTRQPLTKQAQLPCGRPIPGRDSDLAALVKGIELALNIFSKAEALPIKPLEEEAKYKSWGYYILYSCPIGVNQDKSCIDSYFRVYSIKNLRIIDSLVFLCIPGGFPVTATFILVRKL</sequence>
<dbReference type="AlphaFoldDB" id="A0A9N9VUH0"/>
<name>A0A9N9VUH0_9HYPO</name>
<evidence type="ECO:0000259" key="3">
    <source>
        <dbReference type="Pfam" id="PF05199"/>
    </source>
</evidence>
<reference evidence="4" key="1">
    <citation type="submission" date="2021-10" db="EMBL/GenBank/DDBJ databases">
        <authorList>
            <person name="Piombo E."/>
        </authorList>
    </citation>
    <scope>NUCLEOTIDE SEQUENCE</scope>
</reference>
<evidence type="ECO:0000256" key="2">
    <source>
        <dbReference type="SAM" id="SignalP"/>
    </source>
</evidence>
<protein>
    <recommendedName>
        <fullName evidence="3">Glucose-methanol-choline oxidoreductase C-terminal domain-containing protein</fullName>
    </recommendedName>
</protein>
<dbReference type="Proteomes" id="UP000696573">
    <property type="component" value="Unassembled WGS sequence"/>
</dbReference>
<evidence type="ECO:0000256" key="1">
    <source>
        <dbReference type="SAM" id="Phobius"/>
    </source>
</evidence>